<evidence type="ECO:0000256" key="1">
    <source>
        <dbReference type="ARBA" id="ARBA00022450"/>
    </source>
</evidence>
<dbReference type="PROSITE" id="PS00455">
    <property type="entry name" value="AMP_BINDING"/>
    <property type="match status" value="1"/>
</dbReference>
<evidence type="ECO:0000259" key="4">
    <source>
        <dbReference type="Pfam" id="PF00501"/>
    </source>
</evidence>
<name>A0AAJ0DDX6_9PEZI</name>
<dbReference type="GO" id="GO:0016874">
    <property type="term" value="F:ligase activity"/>
    <property type="evidence" value="ECO:0007669"/>
    <property type="project" value="UniProtKB-KW"/>
</dbReference>
<keyword evidence="2" id="KW-0597">Phosphoprotein</keyword>
<dbReference type="InterPro" id="IPR042099">
    <property type="entry name" value="ANL_N_sf"/>
</dbReference>
<dbReference type="SUPFAM" id="SSF52777">
    <property type="entry name" value="CoA-dependent acyltransferases"/>
    <property type="match status" value="1"/>
</dbReference>
<feature type="domain" description="AMP-dependent synthetase/ligase" evidence="4">
    <location>
        <begin position="309"/>
        <end position="646"/>
    </location>
</feature>
<evidence type="ECO:0000256" key="2">
    <source>
        <dbReference type="ARBA" id="ARBA00022553"/>
    </source>
</evidence>
<dbReference type="GO" id="GO:0044550">
    <property type="term" value="P:secondary metabolite biosynthetic process"/>
    <property type="evidence" value="ECO:0007669"/>
    <property type="project" value="TreeGrafter"/>
</dbReference>
<evidence type="ECO:0000313" key="7">
    <source>
        <dbReference type="Proteomes" id="UP001271007"/>
    </source>
</evidence>
<dbReference type="InterPro" id="IPR045851">
    <property type="entry name" value="AMP-bd_C_sf"/>
</dbReference>
<evidence type="ECO:0000313" key="6">
    <source>
        <dbReference type="EMBL" id="KAK3052235.1"/>
    </source>
</evidence>
<keyword evidence="1" id="KW-0596">Phosphopantetheine</keyword>
<dbReference type="GO" id="GO:0031177">
    <property type="term" value="F:phosphopantetheine binding"/>
    <property type="evidence" value="ECO:0007669"/>
    <property type="project" value="TreeGrafter"/>
</dbReference>
<dbReference type="EMBL" id="JAWDJX010000022">
    <property type="protein sequence ID" value="KAK3052235.1"/>
    <property type="molecule type" value="Genomic_DNA"/>
</dbReference>
<evidence type="ECO:0000256" key="3">
    <source>
        <dbReference type="ARBA" id="ARBA00022598"/>
    </source>
</evidence>
<evidence type="ECO:0000259" key="5">
    <source>
        <dbReference type="Pfam" id="PF00668"/>
    </source>
</evidence>
<dbReference type="InterPro" id="IPR001242">
    <property type="entry name" value="Condensation_dom"/>
</dbReference>
<dbReference type="Pfam" id="PF00668">
    <property type="entry name" value="Condensation"/>
    <property type="match status" value="1"/>
</dbReference>
<dbReference type="Gene3D" id="3.30.559.30">
    <property type="entry name" value="Nonribosomal peptide synthetase, condensation domain"/>
    <property type="match status" value="1"/>
</dbReference>
<keyword evidence="7" id="KW-1185">Reference proteome</keyword>
<dbReference type="InterPro" id="IPR020845">
    <property type="entry name" value="AMP-binding_CS"/>
</dbReference>
<feature type="domain" description="Condensation" evidence="5">
    <location>
        <begin position="67"/>
        <end position="275"/>
    </location>
</feature>
<dbReference type="CDD" id="cd05918">
    <property type="entry name" value="A_NRPS_SidN3_like"/>
    <property type="match status" value="1"/>
</dbReference>
<dbReference type="Gene3D" id="3.40.50.12780">
    <property type="entry name" value="N-terminal domain of ligase-like"/>
    <property type="match status" value="1"/>
</dbReference>
<dbReference type="InterPro" id="IPR000873">
    <property type="entry name" value="AMP-dep_synth/lig_dom"/>
</dbReference>
<protein>
    <submittedName>
        <fullName evidence="6">Uncharacterized protein</fullName>
    </submittedName>
</protein>
<dbReference type="Pfam" id="PF00501">
    <property type="entry name" value="AMP-binding"/>
    <property type="match status" value="1"/>
</dbReference>
<dbReference type="PANTHER" id="PTHR45527">
    <property type="entry name" value="NONRIBOSOMAL PEPTIDE SYNTHETASE"/>
    <property type="match status" value="1"/>
</dbReference>
<gene>
    <name evidence="6" type="ORF">LTR09_006827</name>
</gene>
<sequence>MTLFQNIEHKDRSFVDMNDHGKCSERRREFWERQFADLESAIYPREPSAAKPGPRNILRREIADIRASRNGPSFECVVQLSWTIVQARYAGSTDVVFGATVSPRTSSGQSATASSIPSGNVLPIRVRVSWERTIEESLFQLEQQAAEMDAFVQDDRSSIARLKEKTQQACLFQTVLNVNAETPLAGSGLSNGDAVLYGSMSGRMEPEATYVSDDEALIVNVRTVGQNLEVEFDYDSSVLEKIQARRLMGQLETVVRQVGSQENGDMALGSVQTASATDVQVMWAWNVPIPDPPAICVHDILHNVAQSSRIALAVDAWDGRLTYGELDDLSTLLAHEIVGRSLPSNTIISLIFDKTLWCTVAMLAVMKAGAAATLLPASHPEARLRQMIEQVDSKLVLTSTSAQALAGRLTSSSILVVDSDGIRSLSKDQDARRVCLPKVDPLSPLCVLFTSGSSGIPKAAILSHRNMVAALVYQKEAHQLNQSSRYLDLAPNTGDAIWMNTLLPLSHGACLCIASDDQRLGTDMLSLSKFKATYALVAPTMADLLFELNLLELKTVVFGGEPLSSSHIAKWRARGTQILNCYGPAECTPFIALNDVSNYTGDTVSIGRPIACCAWLVDPESGDSLVGIGMVGELWLESPLVGEGYLNDRLRTEAAFVSDPPWLLRGTSGDSGRRARLYNTGDLVRYNSDGTLVVIGRKGTMLTMRGQRLEPGDVEHHLKQELGASSALQVAVEIVVPPGRVNQRLVGFIDARLLDRYATDVPGAGLQAKIEHLRDRLSQTLPYYMVPTDILPVEAIPSTATTKVDRRSLRKIGESRLASPLAFKRE</sequence>
<dbReference type="PANTHER" id="PTHR45527:SF3">
    <property type="entry name" value="SIDEROPHORE SYNTHETASE (EUROFUNG)"/>
    <property type="match status" value="1"/>
</dbReference>
<accession>A0AAJ0DDX6</accession>
<comment type="caution">
    <text evidence="6">The sequence shown here is derived from an EMBL/GenBank/DDBJ whole genome shotgun (WGS) entry which is preliminary data.</text>
</comment>
<proteinExistence type="predicted"/>
<dbReference type="Proteomes" id="UP001271007">
    <property type="component" value="Unassembled WGS sequence"/>
</dbReference>
<dbReference type="GO" id="GO:0043041">
    <property type="term" value="P:amino acid activation for nonribosomal peptide biosynthetic process"/>
    <property type="evidence" value="ECO:0007669"/>
    <property type="project" value="TreeGrafter"/>
</dbReference>
<dbReference type="Gene3D" id="3.30.300.30">
    <property type="match status" value="1"/>
</dbReference>
<reference evidence="6" key="1">
    <citation type="submission" date="2023-04" db="EMBL/GenBank/DDBJ databases">
        <title>Black Yeasts Isolated from many extreme environments.</title>
        <authorList>
            <person name="Coleine C."/>
            <person name="Stajich J.E."/>
            <person name="Selbmann L."/>
        </authorList>
    </citation>
    <scope>NUCLEOTIDE SEQUENCE</scope>
    <source>
        <strain evidence="6">CCFEE 5312</strain>
    </source>
</reference>
<keyword evidence="3" id="KW-0436">Ligase</keyword>
<dbReference type="SUPFAM" id="SSF56801">
    <property type="entry name" value="Acetyl-CoA synthetase-like"/>
    <property type="match status" value="1"/>
</dbReference>
<organism evidence="6 7">
    <name type="scientific">Extremus antarcticus</name>
    <dbReference type="NCBI Taxonomy" id="702011"/>
    <lineage>
        <taxon>Eukaryota</taxon>
        <taxon>Fungi</taxon>
        <taxon>Dikarya</taxon>
        <taxon>Ascomycota</taxon>
        <taxon>Pezizomycotina</taxon>
        <taxon>Dothideomycetes</taxon>
        <taxon>Dothideomycetidae</taxon>
        <taxon>Mycosphaerellales</taxon>
        <taxon>Extremaceae</taxon>
        <taxon>Extremus</taxon>
    </lineage>
</organism>
<dbReference type="GO" id="GO:0005737">
    <property type="term" value="C:cytoplasm"/>
    <property type="evidence" value="ECO:0007669"/>
    <property type="project" value="TreeGrafter"/>
</dbReference>
<dbReference type="AlphaFoldDB" id="A0AAJ0DDX6"/>